<evidence type="ECO:0000313" key="2">
    <source>
        <dbReference type="EMBL" id="MQS18053.1"/>
    </source>
</evidence>
<keyword evidence="1" id="KW-0812">Transmembrane</keyword>
<gene>
    <name evidence="2" type="ORF">F7Q99_39175</name>
</gene>
<accession>A0A6N7L706</accession>
<proteinExistence type="predicted"/>
<protein>
    <submittedName>
        <fullName evidence="2">Uncharacterized protein</fullName>
    </submittedName>
</protein>
<organism evidence="2 3">
    <name type="scientific">Streptomyces kaniharaensis</name>
    <dbReference type="NCBI Taxonomy" id="212423"/>
    <lineage>
        <taxon>Bacteria</taxon>
        <taxon>Bacillati</taxon>
        <taxon>Actinomycetota</taxon>
        <taxon>Actinomycetes</taxon>
        <taxon>Kitasatosporales</taxon>
        <taxon>Streptomycetaceae</taxon>
        <taxon>Streptomyces</taxon>
    </lineage>
</organism>
<dbReference type="EMBL" id="WBOF01000011">
    <property type="protein sequence ID" value="MQS18053.1"/>
    <property type="molecule type" value="Genomic_DNA"/>
</dbReference>
<keyword evidence="3" id="KW-1185">Reference proteome</keyword>
<keyword evidence="1" id="KW-0472">Membrane</keyword>
<evidence type="ECO:0000256" key="1">
    <source>
        <dbReference type="SAM" id="Phobius"/>
    </source>
</evidence>
<keyword evidence="1" id="KW-1133">Transmembrane helix</keyword>
<feature type="transmembrane region" description="Helical" evidence="1">
    <location>
        <begin position="131"/>
        <end position="153"/>
    </location>
</feature>
<dbReference type="Proteomes" id="UP000450000">
    <property type="component" value="Unassembled WGS sequence"/>
</dbReference>
<comment type="caution">
    <text evidence="2">The sequence shown here is derived from an EMBL/GenBank/DDBJ whole genome shotgun (WGS) entry which is preliminary data.</text>
</comment>
<feature type="transmembrane region" description="Helical" evidence="1">
    <location>
        <begin position="104"/>
        <end position="125"/>
    </location>
</feature>
<sequence length="211" mass="21968">MSDDRDFAAQMLRRGLQLAERADATLSNAASGMGHTNEGRAALVALGAAQAQLAQTFTQLAQAAGDRRGCPMSYAGGTPVQKPAPQPKAPKAGLVWRALTPQRLAVLVAALFAAAAAGAAGAFMAHFDAPFWAELVVAELVAVGMLLGSFELLAGWLRRAEESALFAIQEKAAAAHWAGTCGCTSTAVMLADCDRWNEALVLAVEFEDGAR</sequence>
<reference evidence="2 3" key="1">
    <citation type="submission" date="2019-09" db="EMBL/GenBank/DDBJ databases">
        <title>Genome Sequences of Streptomyces kaniharaensis ATCC 21070.</title>
        <authorList>
            <person name="Zhu W."/>
            <person name="De Crecy-Lagard V."/>
            <person name="Richards N.G."/>
        </authorList>
    </citation>
    <scope>NUCLEOTIDE SEQUENCE [LARGE SCALE GENOMIC DNA]</scope>
    <source>
        <strain evidence="2 3">SF-557</strain>
    </source>
</reference>
<evidence type="ECO:0000313" key="3">
    <source>
        <dbReference type="Proteomes" id="UP000450000"/>
    </source>
</evidence>
<dbReference type="AlphaFoldDB" id="A0A6N7L706"/>
<name>A0A6N7L706_9ACTN</name>
<dbReference type="RefSeq" id="WP_153472134.1">
    <property type="nucleotide sequence ID" value="NZ_WBOF01000011.1"/>
</dbReference>